<keyword evidence="1" id="KW-0732">Signal</keyword>
<name>A0ABZ1CAE8_9BACT</name>
<feature type="signal peptide" evidence="1">
    <location>
        <begin position="1"/>
        <end position="28"/>
    </location>
</feature>
<protein>
    <submittedName>
        <fullName evidence="3">Collagen-binding domain-containing protein</fullName>
    </submittedName>
</protein>
<dbReference type="RefSeq" id="WP_221031763.1">
    <property type="nucleotide sequence ID" value="NZ_CP139781.1"/>
</dbReference>
<dbReference type="Pfam" id="PF20597">
    <property type="entry name" value="pAdhesive_15"/>
    <property type="match status" value="1"/>
</dbReference>
<accession>A0ABZ1CAE8</accession>
<keyword evidence="4" id="KW-1185">Reference proteome</keyword>
<reference evidence="3 4" key="1">
    <citation type="submission" date="2023-12" db="EMBL/GenBank/DDBJ databases">
        <title>Description of an unclassified Opitutus bacterium of Verrucomicrobiota.</title>
        <authorList>
            <person name="Zhang D.-F."/>
        </authorList>
    </citation>
    <scope>NUCLEOTIDE SEQUENCE [LARGE SCALE GENOMIC DNA]</scope>
    <source>
        <strain evidence="3 4">WL0086</strain>
    </source>
</reference>
<evidence type="ECO:0000259" key="2">
    <source>
        <dbReference type="Pfam" id="PF20597"/>
    </source>
</evidence>
<dbReference type="Proteomes" id="UP000738431">
    <property type="component" value="Chromosome"/>
</dbReference>
<proteinExistence type="predicted"/>
<dbReference type="EMBL" id="CP139781">
    <property type="protein sequence ID" value="WRQ88662.1"/>
    <property type="molecule type" value="Genomic_DNA"/>
</dbReference>
<gene>
    <name evidence="3" type="ORF">K1X11_004550</name>
</gene>
<sequence length="378" mass="40226">MNRLSFRSCFSAACLLVVGVWGTSALHAQVAVNNAVYAYDQAMRNYGLITFGDTTLSNYGDTWGPLAVGGNLTLNGSGSIAQKPELFGVTSDPTLYVAGQLNLTGDTQLHSGYASTPNLTGNWSYTSNQRRLQSPGNGRLYSANSSDPQAAFDPRTNPTPANWDFANLENGLVAISQTLAAATPTGSISLQGQTLNFNANGATSGVVVFNLDMNLFNGVLFDANGNGSWDQNQERVSQVKIDVPTDVTYVINVLNATDKTIFGGINFNSGTNNEQLLWNITPDSNGSLADSVSLGGGARFYGSILAPEINLSNSGNVAPEGQIVASSYTHNGAELHFKPFDSTVGFTPVPEPRTWGLITVALAGAMIWHQRRRQKRTA</sequence>
<keyword evidence="3" id="KW-0176">Collagen</keyword>
<evidence type="ECO:0000313" key="3">
    <source>
        <dbReference type="EMBL" id="WRQ88662.1"/>
    </source>
</evidence>
<organism evidence="3 4">
    <name type="scientific">Actomonas aquatica</name>
    <dbReference type="NCBI Taxonomy" id="2866162"/>
    <lineage>
        <taxon>Bacteria</taxon>
        <taxon>Pseudomonadati</taxon>
        <taxon>Verrucomicrobiota</taxon>
        <taxon>Opitutia</taxon>
        <taxon>Opitutales</taxon>
        <taxon>Opitutaceae</taxon>
        <taxon>Actomonas</taxon>
    </lineage>
</organism>
<evidence type="ECO:0000313" key="4">
    <source>
        <dbReference type="Proteomes" id="UP000738431"/>
    </source>
</evidence>
<feature type="domain" description="Choice-of-anchor A" evidence="2">
    <location>
        <begin position="41"/>
        <end position="337"/>
    </location>
</feature>
<dbReference type="NCBIfam" id="TIGR04215">
    <property type="entry name" value="choice_anch_A"/>
    <property type="match status" value="1"/>
</dbReference>
<dbReference type="InterPro" id="IPR026588">
    <property type="entry name" value="Choice_anch_A"/>
</dbReference>
<feature type="chain" id="PRO_5045624054" evidence="1">
    <location>
        <begin position="29"/>
        <end position="378"/>
    </location>
</feature>
<evidence type="ECO:0000256" key="1">
    <source>
        <dbReference type="SAM" id="SignalP"/>
    </source>
</evidence>